<sequence>MFYSILIYGFGFIAVAALTVYGVGSILPVEHTSSLEKFFPVPPKTVYALIRNVKEYPSWRPNLKQIEEISSVSWKETDSHKETMTYSFVQDQKDRLIESKIMDEDKPFGGSWTFELIPVEEGVKLRITENGKVFSPVFRFFSKYVFGHTATIRAYLGHMERRINGS</sequence>
<reference evidence="4 6" key="2">
    <citation type="journal article" date="2018" name="Microb. Genom.">
        <title>Deciphering the unexplored Leptospira diversity from soils uncovers genomic evolution to virulence.</title>
        <authorList>
            <person name="Thibeaux R."/>
            <person name="Iraola G."/>
            <person name="Ferres I."/>
            <person name="Bierque E."/>
            <person name="Girault D."/>
            <person name="Soupe-Gilbert M.E."/>
            <person name="Picardeau M."/>
            <person name="Goarant C."/>
        </authorList>
    </citation>
    <scope>NUCLEOTIDE SEQUENCE [LARGE SCALE GENOMIC DNA]</scope>
    <source>
        <strain evidence="4 6">ATI7-C-A5</strain>
    </source>
</reference>
<protein>
    <submittedName>
        <fullName evidence="5">Polyketide cyclase</fullName>
    </submittedName>
    <submittedName>
        <fullName evidence="4">SRPBCC family protein</fullName>
    </submittedName>
</protein>
<feature type="domain" description="Coenzyme Q-binding protein COQ10 START" evidence="3">
    <location>
        <begin position="40"/>
        <end position="148"/>
    </location>
</feature>
<evidence type="ECO:0000313" key="4">
    <source>
        <dbReference type="EMBL" id="MDV6235559.1"/>
    </source>
</evidence>
<keyword evidence="2" id="KW-0812">Transmembrane</keyword>
<feature type="transmembrane region" description="Helical" evidence="2">
    <location>
        <begin position="6"/>
        <end position="29"/>
    </location>
</feature>
<comment type="similarity">
    <text evidence="1">Belongs to the ribosome association toxin RatA family.</text>
</comment>
<dbReference type="NCBIfam" id="NF047583">
    <property type="entry name" value="LIC10604_fam"/>
    <property type="match status" value="1"/>
</dbReference>
<evidence type="ECO:0000313" key="5">
    <source>
        <dbReference type="EMBL" id="PJZ94062.1"/>
    </source>
</evidence>
<dbReference type="InterPro" id="IPR005031">
    <property type="entry name" value="COQ10_START"/>
</dbReference>
<evidence type="ECO:0000256" key="1">
    <source>
        <dbReference type="ARBA" id="ARBA00008918"/>
    </source>
</evidence>
<evidence type="ECO:0000313" key="6">
    <source>
        <dbReference type="Proteomes" id="UP000232122"/>
    </source>
</evidence>
<comment type="caution">
    <text evidence="5">The sequence shown here is derived from an EMBL/GenBank/DDBJ whole genome shotgun (WGS) entry which is preliminary data.</text>
</comment>
<evidence type="ECO:0000256" key="2">
    <source>
        <dbReference type="SAM" id="Phobius"/>
    </source>
</evidence>
<name>A0A2N0BBW9_9LEPT</name>
<dbReference type="OrthoDB" id="9803476at2"/>
<dbReference type="Gene3D" id="3.30.530.20">
    <property type="match status" value="1"/>
</dbReference>
<dbReference type="SUPFAM" id="SSF55961">
    <property type="entry name" value="Bet v1-like"/>
    <property type="match status" value="1"/>
</dbReference>
<proteinExistence type="inferred from homology"/>
<reference evidence="4" key="3">
    <citation type="submission" date="2023-10" db="EMBL/GenBank/DDBJ databases">
        <authorList>
            <person name="Picardeau M."/>
            <person name="Thibeaux R."/>
        </authorList>
    </citation>
    <scope>NUCLEOTIDE SEQUENCE</scope>
    <source>
        <strain evidence="4">ATI7-C-A5</strain>
    </source>
</reference>
<reference evidence="5" key="1">
    <citation type="submission" date="2017-07" db="EMBL/GenBank/DDBJ databases">
        <title>Leptospira spp. isolated from tropical soils.</title>
        <authorList>
            <person name="Thibeaux R."/>
            <person name="Iraola G."/>
            <person name="Ferres I."/>
            <person name="Bierque E."/>
            <person name="Girault D."/>
            <person name="Soupe-Gilbert M.-E."/>
            <person name="Picardeau M."/>
            <person name="Goarant C."/>
        </authorList>
    </citation>
    <scope>NUCLEOTIDE SEQUENCE [LARGE SCALE GENOMIC DNA]</scope>
    <source>
        <strain evidence="5">ATI7-C-A5</strain>
    </source>
</reference>
<dbReference type="InterPro" id="IPR023393">
    <property type="entry name" value="START-like_dom_sf"/>
</dbReference>
<keyword evidence="6" id="KW-1185">Reference proteome</keyword>
<dbReference type="AlphaFoldDB" id="A0A2N0BBW9"/>
<dbReference type="RefSeq" id="WP_100745763.1">
    <property type="nucleotide sequence ID" value="NZ_NPEF02000008.1"/>
</dbReference>
<keyword evidence="2" id="KW-0472">Membrane</keyword>
<evidence type="ECO:0000259" key="3">
    <source>
        <dbReference type="Pfam" id="PF03364"/>
    </source>
</evidence>
<dbReference type="Proteomes" id="UP000232122">
    <property type="component" value="Unassembled WGS sequence"/>
</dbReference>
<dbReference type="EMBL" id="NPEF01000030">
    <property type="protein sequence ID" value="PJZ94062.1"/>
    <property type="molecule type" value="Genomic_DNA"/>
</dbReference>
<dbReference type="EMBL" id="NPEF02000008">
    <property type="protein sequence ID" value="MDV6235559.1"/>
    <property type="molecule type" value="Genomic_DNA"/>
</dbReference>
<organism evidence="5">
    <name type="scientific">Leptospira ellisii</name>
    <dbReference type="NCBI Taxonomy" id="2023197"/>
    <lineage>
        <taxon>Bacteria</taxon>
        <taxon>Pseudomonadati</taxon>
        <taxon>Spirochaetota</taxon>
        <taxon>Spirochaetia</taxon>
        <taxon>Leptospirales</taxon>
        <taxon>Leptospiraceae</taxon>
        <taxon>Leptospira</taxon>
    </lineage>
</organism>
<dbReference type="Pfam" id="PF03364">
    <property type="entry name" value="Polyketide_cyc"/>
    <property type="match status" value="1"/>
</dbReference>
<keyword evidence="2" id="KW-1133">Transmembrane helix</keyword>
<accession>A0A2N0BBW9</accession>
<gene>
    <name evidence="4" type="ORF">CH379_007970</name>
    <name evidence="5" type="ORF">CH379_04640</name>
</gene>
<accession>A0A2N0BPI3</accession>